<keyword evidence="1 2" id="KW-0238">DNA-binding</keyword>
<evidence type="ECO:0000313" key="4">
    <source>
        <dbReference type="EMBL" id="MDM7887826.1"/>
    </source>
</evidence>
<keyword evidence="5" id="KW-1185">Reference proteome</keyword>
<evidence type="ECO:0000259" key="3">
    <source>
        <dbReference type="PROSITE" id="PS50977"/>
    </source>
</evidence>
<dbReference type="InterPro" id="IPR001647">
    <property type="entry name" value="HTH_TetR"/>
</dbReference>
<dbReference type="EMBL" id="JAUCMM010000002">
    <property type="protein sequence ID" value="MDM7887826.1"/>
    <property type="molecule type" value="Genomic_DNA"/>
</dbReference>
<reference evidence="4 5" key="1">
    <citation type="submission" date="2023-06" db="EMBL/GenBank/DDBJ databases">
        <authorList>
            <person name="Feng G."/>
            <person name="Li J."/>
            <person name="Zhu H."/>
        </authorList>
    </citation>
    <scope>NUCLEOTIDE SEQUENCE [LARGE SCALE GENOMIC DNA]</scope>
    <source>
        <strain evidence="4 5">RHCJP20</strain>
    </source>
</reference>
<organism evidence="4 5">
    <name type="scientific">Curtobacterium subtropicum</name>
    <dbReference type="NCBI Taxonomy" id="3055138"/>
    <lineage>
        <taxon>Bacteria</taxon>
        <taxon>Bacillati</taxon>
        <taxon>Actinomycetota</taxon>
        <taxon>Actinomycetes</taxon>
        <taxon>Micrococcales</taxon>
        <taxon>Microbacteriaceae</taxon>
        <taxon>Curtobacterium</taxon>
    </lineage>
</organism>
<feature type="DNA-binding region" description="H-T-H motif" evidence="2">
    <location>
        <begin position="24"/>
        <end position="43"/>
    </location>
</feature>
<comment type="caution">
    <text evidence="4">The sequence shown here is derived from an EMBL/GenBank/DDBJ whole genome shotgun (WGS) entry which is preliminary data.</text>
</comment>
<feature type="domain" description="HTH tetR-type" evidence="3">
    <location>
        <begin position="1"/>
        <end position="61"/>
    </location>
</feature>
<evidence type="ECO:0000256" key="1">
    <source>
        <dbReference type="ARBA" id="ARBA00023125"/>
    </source>
</evidence>
<dbReference type="Gene3D" id="1.10.357.10">
    <property type="entry name" value="Tetracycline Repressor, domain 2"/>
    <property type="match status" value="1"/>
</dbReference>
<accession>A0ABT7TE26</accession>
<dbReference type="RefSeq" id="WP_289469532.1">
    <property type="nucleotide sequence ID" value="NZ_JAUCMM010000002.1"/>
</dbReference>
<evidence type="ECO:0000256" key="2">
    <source>
        <dbReference type="PROSITE-ProRule" id="PRU00335"/>
    </source>
</evidence>
<dbReference type="Pfam" id="PF17940">
    <property type="entry name" value="TetR_C_31"/>
    <property type="match status" value="1"/>
</dbReference>
<dbReference type="InterPro" id="IPR009057">
    <property type="entry name" value="Homeodomain-like_sf"/>
</dbReference>
<gene>
    <name evidence="4" type="ORF">QUG98_05095</name>
</gene>
<protein>
    <recommendedName>
        <fullName evidence="3">HTH tetR-type domain-containing protein</fullName>
    </recommendedName>
</protein>
<dbReference type="InterPro" id="IPR041583">
    <property type="entry name" value="TetR_C_31"/>
</dbReference>
<dbReference type="Proteomes" id="UP001235720">
    <property type="component" value="Unassembled WGS sequence"/>
</dbReference>
<proteinExistence type="predicted"/>
<evidence type="ECO:0000313" key="5">
    <source>
        <dbReference type="Proteomes" id="UP001235720"/>
    </source>
</evidence>
<dbReference type="PROSITE" id="PS50977">
    <property type="entry name" value="HTH_TETR_2"/>
    <property type="match status" value="1"/>
</dbReference>
<sequence>MGRREDLADAAVRLVARGGARSLTHRGVDTEAGVPPGSTTYYASTRRALLALVAARITEQLAGDVAGLRLPEDPDDAAVVAVATGFLDALAARGDAQAARLALLVELRDDSELRAPLTGADPVRDELVRAARTLLDGIGVVDPDAAARDLVGVVDALLLYRVGAVGPVDPAAVLTTYVAGLPRR</sequence>
<name>A0ABT7TE26_9MICO</name>
<dbReference type="SUPFAM" id="SSF46689">
    <property type="entry name" value="Homeodomain-like"/>
    <property type="match status" value="1"/>
</dbReference>